<proteinExistence type="predicted"/>
<evidence type="ECO:0000313" key="1">
    <source>
        <dbReference type="EMBL" id="KFA90917.1"/>
    </source>
</evidence>
<dbReference type="Proteomes" id="UP000028547">
    <property type="component" value="Unassembled WGS sequence"/>
</dbReference>
<accession>A0A084SR32</accession>
<dbReference type="InterPro" id="IPR011751">
    <property type="entry name" value="Mxa_paralog_2265"/>
</dbReference>
<dbReference type="AlphaFoldDB" id="A0A084SR32"/>
<dbReference type="NCBIfam" id="TIGR02265">
    <property type="entry name" value="Mxa_TIGR02265"/>
    <property type="match status" value="1"/>
</dbReference>
<dbReference type="EMBL" id="JPMI01000168">
    <property type="protein sequence ID" value="KFA90917.1"/>
    <property type="molecule type" value="Genomic_DNA"/>
</dbReference>
<reference evidence="1 2" key="1">
    <citation type="submission" date="2014-07" db="EMBL/GenBank/DDBJ databases">
        <title>Draft Genome Sequence of Gephyronic Acid Producer, Cystobacter violaceus Strain Cb vi76.</title>
        <authorList>
            <person name="Stevens D.C."/>
            <person name="Young J."/>
            <person name="Carmichael R."/>
            <person name="Tan J."/>
            <person name="Taylor R.E."/>
        </authorList>
    </citation>
    <scope>NUCLEOTIDE SEQUENCE [LARGE SCALE GENOMIC DNA]</scope>
    <source>
        <strain evidence="1 2">Cb vi76</strain>
    </source>
</reference>
<organism evidence="1 2">
    <name type="scientific">Archangium violaceum Cb vi76</name>
    <dbReference type="NCBI Taxonomy" id="1406225"/>
    <lineage>
        <taxon>Bacteria</taxon>
        <taxon>Pseudomonadati</taxon>
        <taxon>Myxococcota</taxon>
        <taxon>Myxococcia</taxon>
        <taxon>Myxococcales</taxon>
        <taxon>Cystobacterineae</taxon>
        <taxon>Archangiaceae</taxon>
        <taxon>Archangium</taxon>
    </lineage>
</organism>
<gene>
    <name evidence="1" type="ORF">Q664_25480</name>
</gene>
<name>A0A084SR32_9BACT</name>
<protein>
    <recommendedName>
        <fullName evidence="3">TIGR02265 family protein</fullName>
    </recommendedName>
</protein>
<comment type="caution">
    <text evidence="1">The sequence shown here is derived from an EMBL/GenBank/DDBJ whole genome shotgun (WGS) entry which is preliminary data.</text>
</comment>
<evidence type="ECO:0000313" key="2">
    <source>
        <dbReference type="Proteomes" id="UP000028547"/>
    </source>
</evidence>
<dbReference type="Pfam" id="PF09536">
    <property type="entry name" value="DUF2378"/>
    <property type="match status" value="1"/>
</dbReference>
<dbReference type="RefSeq" id="WP_043400623.1">
    <property type="nucleotide sequence ID" value="NZ_JPMI01000168.1"/>
</dbReference>
<evidence type="ECO:0008006" key="3">
    <source>
        <dbReference type="Google" id="ProtNLM"/>
    </source>
</evidence>
<sequence>MPERLVYEHTVEGLFVKGLARRISPAVKQQLRQAGLDLDCKLLPAYSFDTWARCVAIVAEALYPNELQSVAYQWLGARMVEGYRETFTGRLMFRVLQLLGPQRLVARTEQNFRSGNNYTEVRHTDIAANVVELCVNEPGPTRYVVQGAMLETLRAARPGDLGVRVDLIDFTAESVTFRVSWTEGA</sequence>